<dbReference type="RefSeq" id="WP_060592722.1">
    <property type="nucleotide sequence ID" value="NZ_CP031418.1"/>
</dbReference>
<sequence>MSAINMSMLRLRGELRNPALRTAVEALDGYTNALAIAEQAIRRRDEHTPQPSGAPAEIQNVLTAGEIPEDYVKRMAEHEKAVADQKAAYVAFDNLRDQALARCKQIITASVDQLLTHLNGQLTNLIDEAQAPATTLRDTQTADEAIRAGAEAIAAFGQLDDIWRRYREIRDAQLHVLQHYVSHHIVERGRNAHCRDELANDHFIANLDEVFPGWRNGSHDRGPWPEPGPLQLKWLICNSDAQLWVPTERQIEQLWTDRSEARRTHISKKLEHPRTQSDMRRMAPRNGVTGEPVFQPARDWPTSAAELTR</sequence>
<evidence type="ECO:0000256" key="1">
    <source>
        <dbReference type="SAM" id="MobiDB-lite"/>
    </source>
</evidence>
<accession>A0A0H5NPH5</accession>
<feature type="region of interest" description="Disordered" evidence="1">
    <location>
        <begin position="265"/>
        <end position="309"/>
    </location>
</feature>
<protein>
    <submittedName>
        <fullName evidence="2">Uncharacterized protein</fullName>
    </submittedName>
</protein>
<gene>
    <name evidence="2" type="ORF">ERS450000_02587</name>
</gene>
<dbReference type="Proteomes" id="UP000057820">
    <property type="component" value="Chromosome 1"/>
</dbReference>
<feature type="compositionally biased region" description="Basic and acidic residues" evidence="1">
    <location>
        <begin position="265"/>
        <end position="281"/>
    </location>
</feature>
<organism evidence="2 3">
    <name type="scientific">Nocardia farcinica</name>
    <dbReference type="NCBI Taxonomy" id="37329"/>
    <lineage>
        <taxon>Bacteria</taxon>
        <taxon>Bacillati</taxon>
        <taxon>Actinomycetota</taxon>
        <taxon>Actinomycetes</taxon>
        <taxon>Mycobacteriales</taxon>
        <taxon>Nocardiaceae</taxon>
        <taxon>Nocardia</taxon>
    </lineage>
</organism>
<dbReference type="AlphaFoldDB" id="A0A0H5NPH5"/>
<name>A0A0H5NPH5_NOCFR</name>
<evidence type="ECO:0000313" key="3">
    <source>
        <dbReference type="Proteomes" id="UP000057820"/>
    </source>
</evidence>
<reference evidence="3" key="1">
    <citation type="submission" date="2015-03" db="EMBL/GenBank/DDBJ databases">
        <authorList>
            <consortium name="Pathogen Informatics"/>
        </authorList>
    </citation>
    <scope>NUCLEOTIDE SEQUENCE [LARGE SCALE GENOMIC DNA]</scope>
    <source>
        <strain evidence="3">NCTC11134</strain>
    </source>
</reference>
<dbReference type="EMBL" id="LN868938">
    <property type="protein sequence ID" value="CRY77780.1"/>
    <property type="molecule type" value="Genomic_DNA"/>
</dbReference>
<proteinExistence type="predicted"/>
<dbReference type="KEGG" id="nfr:ERS450000_02587"/>
<evidence type="ECO:0000313" key="2">
    <source>
        <dbReference type="EMBL" id="CRY77780.1"/>
    </source>
</evidence>